<proteinExistence type="predicted"/>
<dbReference type="Proteomes" id="UP001183619">
    <property type="component" value="Unassembled WGS sequence"/>
</dbReference>
<evidence type="ECO:0000313" key="1">
    <source>
        <dbReference type="EMBL" id="MDR7354263.1"/>
    </source>
</evidence>
<evidence type="ECO:0000313" key="2">
    <source>
        <dbReference type="Proteomes" id="UP001183619"/>
    </source>
</evidence>
<accession>A0ABU2B6M0</accession>
<sequence length="84" mass="9813">MNHSPPSLWHELGAFFNPHLAPILELEASHIEFGYARLRFLAWALVSMFHVKHRKTIAQKPHRLRNQEAPTACMKMTRRVEKNA</sequence>
<protein>
    <submittedName>
        <fullName evidence="1">Uncharacterized protein</fullName>
    </submittedName>
</protein>
<comment type="caution">
    <text evidence="1">The sequence shown here is derived from an EMBL/GenBank/DDBJ whole genome shotgun (WGS) entry which is preliminary data.</text>
</comment>
<keyword evidence="2" id="KW-1185">Reference proteome</keyword>
<dbReference type="EMBL" id="JAVDYF010000001">
    <property type="protein sequence ID" value="MDR7354263.1"/>
    <property type="molecule type" value="Genomic_DNA"/>
</dbReference>
<reference evidence="1 2" key="1">
    <citation type="submission" date="2023-07" db="EMBL/GenBank/DDBJ databases">
        <title>Sequencing the genomes of 1000 actinobacteria strains.</title>
        <authorList>
            <person name="Klenk H.-P."/>
        </authorList>
    </citation>
    <scope>NUCLEOTIDE SEQUENCE [LARGE SCALE GENOMIC DNA]</scope>
    <source>
        <strain evidence="1 2">DSM 44508</strain>
    </source>
</reference>
<gene>
    <name evidence="1" type="ORF">J2S37_000801</name>
</gene>
<name>A0ABU2B6M0_9CORY</name>
<organism evidence="1 2">
    <name type="scientific">Corynebacterium felinum</name>
    <dbReference type="NCBI Taxonomy" id="131318"/>
    <lineage>
        <taxon>Bacteria</taxon>
        <taxon>Bacillati</taxon>
        <taxon>Actinomycetota</taxon>
        <taxon>Actinomycetes</taxon>
        <taxon>Mycobacteriales</taxon>
        <taxon>Corynebacteriaceae</taxon>
        <taxon>Corynebacterium</taxon>
    </lineage>
</organism>